<name>A0A2P2MLP3_RHIMU</name>
<reference evidence="1" key="1">
    <citation type="submission" date="2018-02" db="EMBL/GenBank/DDBJ databases">
        <title>Rhizophora mucronata_Transcriptome.</title>
        <authorList>
            <person name="Meera S.P."/>
            <person name="Sreeshan A."/>
            <person name="Augustine A."/>
        </authorList>
    </citation>
    <scope>NUCLEOTIDE SEQUENCE</scope>
    <source>
        <tissue evidence="1">Leaf</tissue>
    </source>
</reference>
<proteinExistence type="predicted"/>
<dbReference type="EMBL" id="GGEC01050674">
    <property type="protein sequence ID" value="MBX31158.1"/>
    <property type="molecule type" value="Transcribed_RNA"/>
</dbReference>
<dbReference type="AlphaFoldDB" id="A0A2P2MLP3"/>
<organism evidence="1">
    <name type="scientific">Rhizophora mucronata</name>
    <name type="common">Asiatic mangrove</name>
    <dbReference type="NCBI Taxonomy" id="61149"/>
    <lineage>
        <taxon>Eukaryota</taxon>
        <taxon>Viridiplantae</taxon>
        <taxon>Streptophyta</taxon>
        <taxon>Embryophyta</taxon>
        <taxon>Tracheophyta</taxon>
        <taxon>Spermatophyta</taxon>
        <taxon>Magnoliopsida</taxon>
        <taxon>eudicotyledons</taxon>
        <taxon>Gunneridae</taxon>
        <taxon>Pentapetalae</taxon>
        <taxon>rosids</taxon>
        <taxon>fabids</taxon>
        <taxon>Malpighiales</taxon>
        <taxon>Rhizophoraceae</taxon>
        <taxon>Rhizophora</taxon>
    </lineage>
</organism>
<accession>A0A2P2MLP3</accession>
<protein>
    <submittedName>
        <fullName evidence="1">Uncharacterized protein</fullName>
    </submittedName>
</protein>
<evidence type="ECO:0000313" key="1">
    <source>
        <dbReference type="EMBL" id="MBX31158.1"/>
    </source>
</evidence>
<sequence>MQQKTIEFAFQTNDHQHTNVQMFQILSYLHVWMAEKPLTTGEKKGLAMRCSYINTSPSVIN</sequence>